<reference evidence="3" key="1">
    <citation type="submission" date="2016-11" db="UniProtKB">
        <authorList>
            <consortium name="WormBaseParasite"/>
        </authorList>
    </citation>
    <scope>IDENTIFICATION</scope>
</reference>
<feature type="compositionally biased region" description="Basic and acidic residues" evidence="1">
    <location>
        <begin position="7"/>
        <end position="31"/>
    </location>
</feature>
<feature type="region of interest" description="Disordered" evidence="1">
    <location>
        <begin position="1"/>
        <end position="31"/>
    </location>
</feature>
<proteinExistence type="predicted"/>
<dbReference type="WBParaSite" id="Hba_14768">
    <property type="protein sequence ID" value="Hba_14768"/>
    <property type="gene ID" value="Hba_14768"/>
</dbReference>
<dbReference type="Proteomes" id="UP000095283">
    <property type="component" value="Unplaced"/>
</dbReference>
<keyword evidence="2" id="KW-1185">Reference proteome</keyword>
<evidence type="ECO:0000313" key="2">
    <source>
        <dbReference type="Proteomes" id="UP000095283"/>
    </source>
</evidence>
<evidence type="ECO:0000313" key="3">
    <source>
        <dbReference type="WBParaSite" id="Hba_14768"/>
    </source>
</evidence>
<evidence type="ECO:0000256" key="1">
    <source>
        <dbReference type="SAM" id="MobiDB-lite"/>
    </source>
</evidence>
<protein>
    <submittedName>
        <fullName evidence="3">NOPS domain-containing protein</fullName>
    </submittedName>
</protein>
<sequence length="100" mass="11713">MSHRNDRRTSGREDRRHDDDRRSGGGNRDRDDRMFYYVNKVSMCKYNIRSPKPLIVEVLDPRDEDDGLAERMIPRTPQLVKLGISVSINVDLGVFGIRYF</sequence>
<name>A0A1I7XBN0_HETBA</name>
<accession>A0A1I7XBN0</accession>
<organism evidence="2 3">
    <name type="scientific">Heterorhabditis bacteriophora</name>
    <name type="common">Entomopathogenic nematode worm</name>
    <dbReference type="NCBI Taxonomy" id="37862"/>
    <lineage>
        <taxon>Eukaryota</taxon>
        <taxon>Metazoa</taxon>
        <taxon>Ecdysozoa</taxon>
        <taxon>Nematoda</taxon>
        <taxon>Chromadorea</taxon>
        <taxon>Rhabditida</taxon>
        <taxon>Rhabditina</taxon>
        <taxon>Rhabditomorpha</taxon>
        <taxon>Strongyloidea</taxon>
        <taxon>Heterorhabditidae</taxon>
        <taxon>Heterorhabditis</taxon>
    </lineage>
</organism>
<dbReference type="AlphaFoldDB" id="A0A1I7XBN0"/>